<dbReference type="SUPFAM" id="SSF103473">
    <property type="entry name" value="MFS general substrate transporter"/>
    <property type="match status" value="1"/>
</dbReference>
<name>A0ABN9Q9T9_9DINO</name>
<dbReference type="Gene3D" id="1.20.1250.20">
    <property type="entry name" value="MFS general substrate transporter like domains"/>
    <property type="match status" value="1"/>
</dbReference>
<evidence type="ECO:0000313" key="3">
    <source>
        <dbReference type="Proteomes" id="UP001189429"/>
    </source>
</evidence>
<organism evidence="2 3">
    <name type="scientific">Prorocentrum cordatum</name>
    <dbReference type="NCBI Taxonomy" id="2364126"/>
    <lineage>
        <taxon>Eukaryota</taxon>
        <taxon>Sar</taxon>
        <taxon>Alveolata</taxon>
        <taxon>Dinophyceae</taxon>
        <taxon>Prorocentrales</taxon>
        <taxon>Prorocentraceae</taxon>
        <taxon>Prorocentrum</taxon>
    </lineage>
</organism>
<evidence type="ECO:0000256" key="1">
    <source>
        <dbReference type="SAM" id="Phobius"/>
    </source>
</evidence>
<dbReference type="EMBL" id="CAUYUJ010002836">
    <property type="protein sequence ID" value="CAK0802603.1"/>
    <property type="molecule type" value="Genomic_DNA"/>
</dbReference>
<reference evidence="2" key="1">
    <citation type="submission" date="2023-10" db="EMBL/GenBank/DDBJ databases">
        <authorList>
            <person name="Chen Y."/>
            <person name="Shah S."/>
            <person name="Dougan E. K."/>
            <person name="Thang M."/>
            <person name="Chan C."/>
        </authorList>
    </citation>
    <scope>NUCLEOTIDE SEQUENCE [LARGE SCALE GENOMIC DNA]</scope>
</reference>
<dbReference type="Proteomes" id="UP001189429">
    <property type="component" value="Unassembled WGS sequence"/>
</dbReference>
<protein>
    <recommendedName>
        <fullName evidence="4">MFS transporter</fullName>
    </recommendedName>
</protein>
<dbReference type="InterPro" id="IPR036259">
    <property type="entry name" value="MFS_trans_sf"/>
</dbReference>
<sequence>MPALIRRVGSIAATLGLHLLACVALLGLAAVRQPWAAAAAFLVFQVATKATDIPVYAITLERVKPEHRGKFFHVMAIKPLTFGASALLGGFMIDACGFRAAVATTGIVSLLLPTAFLAAVARLDPGA</sequence>
<feature type="transmembrane region" description="Helical" evidence="1">
    <location>
        <begin position="99"/>
        <end position="121"/>
    </location>
</feature>
<keyword evidence="3" id="KW-1185">Reference proteome</keyword>
<proteinExistence type="predicted"/>
<feature type="transmembrane region" description="Helical" evidence="1">
    <location>
        <begin position="12"/>
        <end position="31"/>
    </location>
</feature>
<gene>
    <name evidence="2" type="ORF">PCOR1329_LOCUS10062</name>
</gene>
<keyword evidence="1" id="KW-0812">Transmembrane</keyword>
<evidence type="ECO:0008006" key="4">
    <source>
        <dbReference type="Google" id="ProtNLM"/>
    </source>
</evidence>
<evidence type="ECO:0000313" key="2">
    <source>
        <dbReference type="EMBL" id="CAK0802603.1"/>
    </source>
</evidence>
<keyword evidence="1" id="KW-1133">Transmembrane helix</keyword>
<comment type="caution">
    <text evidence="2">The sequence shown here is derived from an EMBL/GenBank/DDBJ whole genome shotgun (WGS) entry which is preliminary data.</text>
</comment>
<feature type="transmembrane region" description="Helical" evidence="1">
    <location>
        <begin position="71"/>
        <end position="93"/>
    </location>
</feature>
<keyword evidence="1" id="KW-0472">Membrane</keyword>
<accession>A0ABN9Q9T9</accession>
<feature type="transmembrane region" description="Helical" evidence="1">
    <location>
        <begin position="37"/>
        <end position="59"/>
    </location>
</feature>